<evidence type="ECO:0000256" key="1">
    <source>
        <dbReference type="SAM" id="SignalP"/>
    </source>
</evidence>
<comment type="caution">
    <text evidence="2">The sequence shown here is derived from an EMBL/GenBank/DDBJ whole genome shotgun (WGS) entry which is preliminary data.</text>
</comment>
<keyword evidence="3" id="KW-1185">Reference proteome</keyword>
<gene>
    <name evidence="2" type="ORF">H5P28_06450</name>
</gene>
<feature type="signal peptide" evidence="1">
    <location>
        <begin position="1"/>
        <end position="18"/>
    </location>
</feature>
<name>A0A842HCV4_9BACT</name>
<protein>
    <recommendedName>
        <fullName evidence="4">CBM11 domain-containing protein</fullName>
    </recommendedName>
</protein>
<sequence>MKAIIVTCVLAFSGLAAVAVSGAEGRSALWMTFDRGLDYSRQIRTAQAARGWSVVEEDAVSGNRLLRVDYRFDAPGQGSLLVFDLVPTTLEKIRLRVRVSRAAGGPLRVGLSANSVGGGGYVAPDVLVPANGKWTTLEMDLSGQLSGIYANGKRVQQERISAEEIRKLALERIIVNVRLPAGADARAGGEFYVDFDLLEGFPPDDSE</sequence>
<feature type="chain" id="PRO_5032377683" description="CBM11 domain-containing protein" evidence="1">
    <location>
        <begin position="19"/>
        <end position="207"/>
    </location>
</feature>
<reference evidence="2 3" key="1">
    <citation type="submission" date="2020-07" db="EMBL/GenBank/DDBJ databases">
        <authorList>
            <person name="Feng X."/>
        </authorList>
    </citation>
    <scope>NUCLEOTIDE SEQUENCE [LARGE SCALE GENOMIC DNA]</scope>
    <source>
        <strain evidence="2 3">JCM31066</strain>
    </source>
</reference>
<dbReference type="RefSeq" id="WP_185674888.1">
    <property type="nucleotide sequence ID" value="NZ_JACHVB010000019.1"/>
</dbReference>
<accession>A0A842HCV4</accession>
<evidence type="ECO:0000313" key="3">
    <source>
        <dbReference type="Proteomes" id="UP000546464"/>
    </source>
</evidence>
<dbReference type="Proteomes" id="UP000546464">
    <property type="component" value="Unassembled WGS sequence"/>
</dbReference>
<proteinExistence type="predicted"/>
<dbReference type="AlphaFoldDB" id="A0A842HCV4"/>
<keyword evidence="1" id="KW-0732">Signal</keyword>
<organism evidence="2 3">
    <name type="scientific">Ruficoccus amylovorans</name>
    <dbReference type="NCBI Taxonomy" id="1804625"/>
    <lineage>
        <taxon>Bacteria</taxon>
        <taxon>Pseudomonadati</taxon>
        <taxon>Verrucomicrobiota</taxon>
        <taxon>Opitutia</taxon>
        <taxon>Puniceicoccales</taxon>
        <taxon>Cerasicoccaceae</taxon>
        <taxon>Ruficoccus</taxon>
    </lineage>
</organism>
<evidence type="ECO:0008006" key="4">
    <source>
        <dbReference type="Google" id="ProtNLM"/>
    </source>
</evidence>
<dbReference type="EMBL" id="JACHVB010000019">
    <property type="protein sequence ID" value="MBC2593898.1"/>
    <property type="molecule type" value="Genomic_DNA"/>
</dbReference>
<evidence type="ECO:0000313" key="2">
    <source>
        <dbReference type="EMBL" id="MBC2593898.1"/>
    </source>
</evidence>